<protein>
    <recommendedName>
        <fullName evidence="3">Aminotransferase-like plant mobile domain-containing protein</fullName>
    </recommendedName>
</protein>
<evidence type="ECO:0000313" key="2">
    <source>
        <dbReference type="Proteomes" id="UP000036987"/>
    </source>
</evidence>
<evidence type="ECO:0000313" key="1">
    <source>
        <dbReference type="EMBL" id="KMZ64876.1"/>
    </source>
</evidence>
<dbReference type="AlphaFoldDB" id="A0A0K9P769"/>
<proteinExistence type="predicted"/>
<organism evidence="1 2">
    <name type="scientific">Zostera marina</name>
    <name type="common">Eelgrass</name>
    <dbReference type="NCBI Taxonomy" id="29655"/>
    <lineage>
        <taxon>Eukaryota</taxon>
        <taxon>Viridiplantae</taxon>
        <taxon>Streptophyta</taxon>
        <taxon>Embryophyta</taxon>
        <taxon>Tracheophyta</taxon>
        <taxon>Spermatophyta</taxon>
        <taxon>Magnoliopsida</taxon>
        <taxon>Liliopsida</taxon>
        <taxon>Zosteraceae</taxon>
        <taxon>Zostera</taxon>
    </lineage>
</organism>
<evidence type="ECO:0008006" key="3">
    <source>
        <dbReference type="Google" id="ProtNLM"/>
    </source>
</evidence>
<keyword evidence="2" id="KW-1185">Reference proteome</keyword>
<comment type="caution">
    <text evidence="1">The sequence shown here is derived from an EMBL/GenBank/DDBJ whole genome shotgun (WGS) entry which is preliminary data.</text>
</comment>
<dbReference type="OrthoDB" id="684301at2759"/>
<dbReference type="PANTHER" id="PTHR34835">
    <property type="entry name" value="OS07G0283600 PROTEIN-RELATED"/>
    <property type="match status" value="1"/>
</dbReference>
<accession>A0A0K9P769</accession>
<reference evidence="2" key="1">
    <citation type="journal article" date="2016" name="Nature">
        <title>The genome of the seagrass Zostera marina reveals angiosperm adaptation to the sea.</title>
        <authorList>
            <person name="Olsen J.L."/>
            <person name="Rouze P."/>
            <person name="Verhelst B."/>
            <person name="Lin Y.-C."/>
            <person name="Bayer T."/>
            <person name="Collen J."/>
            <person name="Dattolo E."/>
            <person name="De Paoli E."/>
            <person name="Dittami S."/>
            <person name="Maumus F."/>
            <person name="Michel G."/>
            <person name="Kersting A."/>
            <person name="Lauritano C."/>
            <person name="Lohaus R."/>
            <person name="Toepel M."/>
            <person name="Tonon T."/>
            <person name="Vanneste K."/>
            <person name="Amirebrahimi M."/>
            <person name="Brakel J."/>
            <person name="Bostroem C."/>
            <person name="Chovatia M."/>
            <person name="Grimwood J."/>
            <person name="Jenkins J.W."/>
            <person name="Jueterbock A."/>
            <person name="Mraz A."/>
            <person name="Stam W.T."/>
            <person name="Tice H."/>
            <person name="Bornberg-Bauer E."/>
            <person name="Green P.J."/>
            <person name="Pearson G.A."/>
            <person name="Procaccini G."/>
            <person name="Duarte C.M."/>
            <person name="Schmutz J."/>
            <person name="Reusch T.B.H."/>
            <person name="Van de Peer Y."/>
        </authorList>
    </citation>
    <scope>NUCLEOTIDE SEQUENCE [LARGE SCALE GENOMIC DNA]</scope>
    <source>
        <strain evidence="2">cv. Finnish</strain>
    </source>
</reference>
<sequence length="217" mass="25739">MLFYKGYISTFNDIRQSLPPVFFNKIKTLGFDQFLQSVDLNVNSYHLDDMIGRYIGNYQFHLKDKILRVTLKDIGFIFSLPYSGAVIQVSRKYDIEYATPLWQKYFNVKQVTSVMVKDVFTSVALSTNYDEENVNDICRLWFCLLCSCFLTPTSKTMIPLKLFYYLDRFEDIPRLNWSQYIFDQIFDNMESACYSDRHREKTGVKVNECIVRKRILL</sequence>
<dbReference type="Proteomes" id="UP000036987">
    <property type="component" value="Unassembled WGS sequence"/>
</dbReference>
<name>A0A0K9P769_ZOSMR</name>
<gene>
    <name evidence="1" type="ORF">ZOSMA_347G00050</name>
</gene>
<dbReference type="PANTHER" id="PTHR34835:SF81">
    <property type="entry name" value="OS06G0475900 PROTEIN"/>
    <property type="match status" value="1"/>
</dbReference>
<dbReference type="EMBL" id="LFYR01001095">
    <property type="protein sequence ID" value="KMZ64876.1"/>
    <property type="molecule type" value="Genomic_DNA"/>
</dbReference>